<reference evidence="2" key="1">
    <citation type="submission" date="2023-05" db="EMBL/GenBank/DDBJ databases">
        <title>Sedimentitalea sp. nov. JM2-8.</title>
        <authorList>
            <person name="Huang J."/>
        </authorList>
    </citation>
    <scope>NUCLEOTIDE SEQUENCE [LARGE SCALE GENOMIC DNA]</scope>
    <source>
        <strain evidence="2">KHS03</strain>
    </source>
</reference>
<dbReference type="Pfam" id="PF05962">
    <property type="entry name" value="HutD"/>
    <property type="match status" value="1"/>
</dbReference>
<name>A0ABU3VDT7_9RHOB</name>
<accession>A0ABU3VDT7</accession>
<dbReference type="InterPro" id="IPR014710">
    <property type="entry name" value="RmlC-like_jellyroll"/>
</dbReference>
<dbReference type="PANTHER" id="PTHR37943:SF1">
    <property type="entry name" value="PROTEIN VES"/>
    <property type="match status" value="1"/>
</dbReference>
<dbReference type="Proteomes" id="UP001255416">
    <property type="component" value="Unassembled WGS sequence"/>
</dbReference>
<keyword evidence="2" id="KW-1185">Reference proteome</keyword>
<gene>
    <name evidence="1" type="ORF">QO231_10800</name>
</gene>
<comment type="caution">
    <text evidence="1">The sequence shown here is derived from an EMBL/GenBank/DDBJ whole genome shotgun (WGS) entry which is preliminary data.</text>
</comment>
<dbReference type="PANTHER" id="PTHR37943">
    <property type="entry name" value="PROTEIN VES"/>
    <property type="match status" value="1"/>
</dbReference>
<evidence type="ECO:0000313" key="2">
    <source>
        <dbReference type="Proteomes" id="UP001255416"/>
    </source>
</evidence>
<proteinExistence type="predicted"/>
<organism evidence="1 2">
    <name type="scientific">Sedimentitalea todarodis</name>
    <dbReference type="NCBI Taxonomy" id="1631240"/>
    <lineage>
        <taxon>Bacteria</taxon>
        <taxon>Pseudomonadati</taxon>
        <taxon>Pseudomonadota</taxon>
        <taxon>Alphaproteobacteria</taxon>
        <taxon>Rhodobacterales</taxon>
        <taxon>Paracoccaceae</taxon>
        <taxon>Sedimentitalea</taxon>
    </lineage>
</organism>
<dbReference type="SUPFAM" id="SSF51182">
    <property type="entry name" value="RmlC-like cupins"/>
    <property type="match status" value="1"/>
</dbReference>
<evidence type="ECO:0000313" key="1">
    <source>
        <dbReference type="EMBL" id="MDU9004338.1"/>
    </source>
</evidence>
<sequence>MDILRCDALVDIPWKNGGGITRNIAMATCGAHTAWRLSRADVARDGAFSCFAGLERILTVVSDTGMVLDHPDGEFDADPWQPVRFAGEMEVFARLKGGPLTDLNLMFDPSVCDGSVTTLYGPLDHTMIRPEAGATALHVLAGRPKLGTQSLYSGDTAFVDTSVPLSLGKGDAALEITICYLDRGKTVEFSIAGGSDPF</sequence>
<dbReference type="RefSeq" id="WP_316775969.1">
    <property type="nucleotide sequence ID" value="NZ_JASMWN010000007.1"/>
</dbReference>
<dbReference type="CDD" id="cd20293">
    <property type="entry name" value="cupin_HutD_N"/>
    <property type="match status" value="1"/>
</dbReference>
<dbReference type="Gene3D" id="2.60.120.10">
    <property type="entry name" value="Jelly Rolls"/>
    <property type="match status" value="1"/>
</dbReference>
<dbReference type="EMBL" id="JASMWN010000007">
    <property type="protein sequence ID" value="MDU9004338.1"/>
    <property type="molecule type" value="Genomic_DNA"/>
</dbReference>
<dbReference type="InterPro" id="IPR010282">
    <property type="entry name" value="Uncharacterised_HutD/Ves"/>
</dbReference>
<protein>
    <submittedName>
        <fullName evidence="1">HutD family protein</fullName>
    </submittedName>
</protein>
<dbReference type="InterPro" id="IPR011051">
    <property type="entry name" value="RmlC_Cupin_sf"/>
</dbReference>